<keyword evidence="3 6" id="KW-0238">DNA-binding</keyword>
<dbReference type="InterPro" id="IPR036388">
    <property type="entry name" value="WH-like_DNA-bd_sf"/>
</dbReference>
<dbReference type="Gene3D" id="1.10.10.10">
    <property type="entry name" value="Winged helix-like DNA-binding domain superfamily/Winged helix DNA-binding domain"/>
    <property type="match status" value="1"/>
</dbReference>
<accession>A0A146GGK1</accession>
<dbReference type="Proteomes" id="UP000076023">
    <property type="component" value="Unassembled WGS sequence"/>
</dbReference>
<feature type="domain" description="HTH lysR-type" evidence="5">
    <location>
        <begin position="1"/>
        <end position="58"/>
    </location>
</feature>
<gene>
    <name evidence="6" type="ORF">TSACC_3607</name>
</gene>
<dbReference type="GO" id="GO:0003700">
    <property type="term" value="F:DNA-binding transcription factor activity"/>
    <property type="evidence" value="ECO:0007669"/>
    <property type="project" value="InterPro"/>
</dbReference>
<dbReference type="SUPFAM" id="SSF46785">
    <property type="entry name" value="Winged helix' DNA-binding domain"/>
    <property type="match status" value="1"/>
</dbReference>
<evidence type="ECO:0000256" key="4">
    <source>
        <dbReference type="ARBA" id="ARBA00023163"/>
    </source>
</evidence>
<reference evidence="7" key="1">
    <citation type="journal article" date="2017" name="Genome Announc.">
        <title>Draft Genome Sequence of Terrimicrobium sacchariphilum NM-5T, a Facultative Anaerobic Soil Bacterium of the Class Spartobacteria.</title>
        <authorList>
            <person name="Qiu Y.L."/>
            <person name="Tourlousse D.M."/>
            <person name="Matsuura N."/>
            <person name="Ohashi A."/>
            <person name="Sekiguchi Y."/>
        </authorList>
    </citation>
    <scope>NUCLEOTIDE SEQUENCE [LARGE SCALE GENOMIC DNA]</scope>
    <source>
        <strain evidence="7">NM-5</strain>
    </source>
</reference>
<dbReference type="RefSeq" id="WP_075081335.1">
    <property type="nucleotide sequence ID" value="NZ_BDCO01000003.1"/>
</dbReference>
<keyword evidence="7" id="KW-1185">Reference proteome</keyword>
<dbReference type="GO" id="GO:0032993">
    <property type="term" value="C:protein-DNA complex"/>
    <property type="evidence" value="ECO:0007669"/>
    <property type="project" value="TreeGrafter"/>
</dbReference>
<dbReference type="CDD" id="cd05466">
    <property type="entry name" value="PBP2_LTTR_substrate"/>
    <property type="match status" value="1"/>
</dbReference>
<evidence type="ECO:0000313" key="7">
    <source>
        <dbReference type="Proteomes" id="UP000076023"/>
    </source>
</evidence>
<dbReference type="Pfam" id="PF00126">
    <property type="entry name" value="HTH_1"/>
    <property type="match status" value="1"/>
</dbReference>
<keyword evidence="4" id="KW-0804">Transcription</keyword>
<dbReference type="Pfam" id="PF03466">
    <property type="entry name" value="LysR_substrate"/>
    <property type="match status" value="1"/>
</dbReference>
<dbReference type="PRINTS" id="PR00039">
    <property type="entry name" value="HTHLYSR"/>
</dbReference>
<evidence type="ECO:0000256" key="3">
    <source>
        <dbReference type="ARBA" id="ARBA00023125"/>
    </source>
</evidence>
<dbReference type="Gene3D" id="3.40.190.10">
    <property type="entry name" value="Periplasmic binding protein-like II"/>
    <property type="match status" value="2"/>
</dbReference>
<name>A0A146GGK1_TERSA</name>
<dbReference type="PANTHER" id="PTHR30346">
    <property type="entry name" value="TRANSCRIPTIONAL DUAL REGULATOR HCAR-RELATED"/>
    <property type="match status" value="1"/>
</dbReference>
<dbReference type="AlphaFoldDB" id="A0A146GGK1"/>
<dbReference type="STRING" id="690879.TSACC_3607"/>
<evidence type="ECO:0000256" key="2">
    <source>
        <dbReference type="ARBA" id="ARBA00023015"/>
    </source>
</evidence>
<comment type="similarity">
    <text evidence="1">Belongs to the LysR transcriptional regulatory family.</text>
</comment>
<dbReference type="InterPro" id="IPR005119">
    <property type="entry name" value="LysR_subst-bd"/>
</dbReference>
<keyword evidence="2" id="KW-0805">Transcription regulation</keyword>
<dbReference type="PROSITE" id="PS50931">
    <property type="entry name" value="HTH_LYSR"/>
    <property type="match status" value="1"/>
</dbReference>
<dbReference type="OrthoDB" id="9785745at2"/>
<organism evidence="6 7">
    <name type="scientific">Terrimicrobium sacchariphilum</name>
    <dbReference type="NCBI Taxonomy" id="690879"/>
    <lineage>
        <taxon>Bacteria</taxon>
        <taxon>Pseudomonadati</taxon>
        <taxon>Verrucomicrobiota</taxon>
        <taxon>Terrimicrobiia</taxon>
        <taxon>Terrimicrobiales</taxon>
        <taxon>Terrimicrobiaceae</taxon>
        <taxon>Terrimicrobium</taxon>
    </lineage>
</organism>
<dbReference type="InterPro" id="IPR000847">
    <property type="entry name" value="LysR_HTH_N"/>
</dbReference>
<dbReference type="InterPro" id="IPR036390">
    <property type="entry name" value="WH_DNA-bd_sf"/>
</dbReference>
<dbReference type="PANTHER" id="PTHR30346:SF29">
    <property type="entry name" value="LYSR SUBSTRATE-BINDING"/>
    <property type="match status" value="1"/>
</dbReference>
<protein>
    <submittedName>
        <fullName evidence="6">DNA-binding transcriptional regulator, LysR family</fullName>
    </submittedName>
</protein>
<evidence type="ECO:0000256" key="1">
    <source>
        <dbReference type="ARBA" id="ARBA00009437"/>
    </source>
</evidence>
<comment type="caution">
    <text evidence="6">The sequence shown here is derived from an EMBL/GenBank/DDBJ whole genome shotgun (WGS) entry which is preliminary data.</text>
</comment>
<evidence type="ECO:0000259" key="5">
    <source>
        <dbReference type="PROSITE" id="PS50931"/>
    </source>
</evidence>
<evidence type="ECO:0000313" key="6">
    <source>
        <dbReference type="EMBL" id="GAT35536.1"/>
    </source>
</evidence>
<dbReference type="EMBL" id="BDCO01000003">
    <property type="protein sequence ID" value="GAT35536.1"/>
    <property type="molecule type" value="Genomic_DNA"/>
</dbReference>
<dbReference type="SUPFAM" id="SSF53850">
    <property type="entry name" value="Periplasmic binding protein-like II"/>
    <property type="match status" value="1"/>
</dbReference>
<proteinExistence type="inferred from homology"/>
<dbReference type="GO" id="GO:0003677">
    <property type="term" value="F:DNA binding"/>
    <property type="evidence" value="ECO:0007669"/>
    <property type="project" value="UniProtKB-KW"/>
</dbReference>
<sequence length="294" mass="32522">MNVHHLELFYYVARYEGIVAACRHIPYGIQQPAVSAQVASLEADLGVRLFERRPFRLTAAGKRLYEFARPFFGRLGEVAEEVRGFHTDTLRLAGLTEVMRGHVPAILAELRRDFPGLKVGLQEIDQRGAERLIEEDEADIAITVLESKLPQGFRTVVLAELPLCLLVSPETRFHKAADLLKAGAAGEIGLVSLPPHELLPRLFQKELTRRGLVWRTAMETSSQDLVTIYVRSALGAGLAVQTPDLMAAKDIRVLPLAGFPSLAIGAFWRGSLAPVAESFLERIKARSRSYTSSL</sequence>
<dbReference type="InParanoid" id="A0A146GGK1"/>